<proteinExistence type="predicted"/>
<dbReference type="Pfam" id="PF00561">
    <property type="entry name" value="Abhydrolase_1"/>
    <property type="match status" value="1"/>
</dbReference>
<accession>A0A543CCX0</accession>
<dbReference type="PRINTS" id="PR00412">
    <property type="entry name" value="EPOXHYDRLASE"/>
</dbReference>
<dbReference type="EMBL" id="VFOZ01000001">
    <property type="protein sequence ID" value="TQL94847.1"/>
    <property type="molecule type" value="Genomic_DNA"/>
</dbReference>
<evidence type="ECO:0000259" key="1">
    <source>
        <dbReference type="Pfam" id="PF00561"/>
    </source>
</evidence>
<gene>
    <name evidence="2" type="ORF">FB559_0330</name>
</gene>
<evidence type="ECO:0000313" key="3">
    <source>
        <dbReference type="Proteomes" id="UP000316096"/>
    </source>
</evidence>
<comment type="caution">
    <text evidence="2">The sequence shown here is derived from an EMBL/GenBank/DDBJ whole genome shotgun (WGS) entry which is preliminary data.</text>
</comment>
<evidence type="ECO:0000313" key="2">
    <source>
        <dbReference type="EMBL" id="TQL94847.1"/>
    </source>
</evidence>
<name>A0A543CCX0_9ACTN</name>
<dbReference type="PRINTS" id="PR00111">
    <property type="entry name" value="ABHYDROLASE"/>
</dbReference>
<feature type="domain" description="AB hydrolase-1" evidence="1">
    <location>
        <begin position="25"/>
        <end position="149"/>
    </location>
</feature>
<dbReference type="Gene3D" id="3.40.50.1820">
    <property type="entry name" value="alpha/beta hydrolase"/>
    <property type="match status" value="1"/>
</dbReference>
<protein>
    <submittedName>
        <fullName evidence="2">Pimeloyl-ACP methyl ester carboxylesterase</fullName>
    </submittedName>
</protein>
<keyword evidence="3" id="KW-1185">Reference proteome</keyword>
<dbReference type="RefSeq" id="WP_141952494.1">
    <property type="nucleotide sequence ID" value="NZ_VFOZ01000001.1"/>
</dbReference>
<dbReference type="InterPro" id="IPR000639">
    <property type="entry name" value="Epox_hydrolase-like"/>
</dbReference>
<dbReference type="InterPro" id="IPR029058">
    <property type="entry name" value="AB_hydrolase_fold"/>
</dbReference>
<dbReference type="PANTHER" id="PTHR43194:SF2">
    <property type="entry name" value="PEROXISOMAL MEMBRANE PROTEIN LPX1"/>
    <property type="match status" value="1"/>
</dbReference>
<dbReference type="InterPro" id="IPR000073">
    <property type="entry name" value="AB_hydrolase_1"/>
</dbReference>
<dbReference type="InterPro" id="IPR050228">
    <property type="entry name" value="Carboxylesterase_BioH"/>
</dbReference>
<dbReference type="Proteomes" id="UP000316096">
    <property type="component" value="Unassembled WGS sequence"/>
</dbReference>
<reference evidence="2 3" key="1">
    <citation type="submission" date="2019-06" db="EMBL/GenBank/DDBJ databases">
        <title>Sequencing the genomes of 1000 actinobacteria strains.</title>
        <authorList>
            <person name="Klenk H.-P."/>
        </authorList>
    </citation>
    <scope>NUCLEOTIDE SEQUENCE [LARGE SCALE GENOMIC DNA]</scope>
    <source>
        <strain evidence="2 3">DSM 102200</strain>
    </source>
</reference>
<dbReference type="PANTHER" id="PTHR43194">
    <property type="entry name" value="HYDROLASE ALPHA/BETA FOLD FAMILY"/>
    <property type="match status" value="1"/>
</dbReference>
<dbReference type="OrthoDB" id="9801162at2"/>
<sequence length="229" mass="25032">MGDLRMVDTGGVRLACRVTGDGSAPPLVALHSLGEDGSSWDETARRLAGRYQVYAPDMRGHGESDRCPDYSFELMRDDVLRLLDTLGFGAVTLMGHSMGAVVAYLLAGERPERVSRLVLEEPPPPVRVDPPRFVTEEDRSRPASFDWEMVAAIYRQRGDFDPAYWQTLAAITAPTLIVAGGPGSHIPQDAIAKMARTISDCRLVTIEAGHLVHEKRPGEFEAEVAAFLS</sequence>
<organism evidence="2 3">
    <name type="scientific">Actinoallomurus bryophytorum</name>
    <dbReference type="NCBI Taxonomy" id="1490222"/>
    <lineage>
        <taxon>Bacteria</taxon>
        <taxon>Bacillati</taxon>
        <taxon>Actinomycetota</taxon>
        <taxon>Actinomycetes</taxon>
        <taxon>Streptosporangiales</taxon>
        <taxon>Thermomonosporaceae</taxon>
        <taxon>Actinoallomurus</taxon>
    </lineage>
</organism>
<dbReference type="SUPFAM" id="SSF53474">
    <property type="entry name" value="alpha/beta-Hydrolases"/>
    <property type="match status" value="1"/>
</dbReference>
<dbReference type="GO" id="GO:0003824">
    <property type="term" value="F:catalytic activity"/>
    <property type="evidence" value="ECO:0007669"/>
    <property type="project" value="InterPro"/>
</dbReference>
<dbReference type="AlphaFoldDB" id="A0A543CCX0"/>